<feature type="compositionally biased region" description="Basic and acidic residues" evidence="10">
    <location>
        <begin position="5577"/>
        <end position="5598"/>
    </location>
</feature>
<feature type="region of interest" description="Disordered" evidence="10">
    <location>
        <begin position="2960"/>
        <end position="2979"/>
    </location>
</feature>
<dbReference type="InterPro" id="IPR014018">
    <property type="entry name" value="SecA_motor_DEAD"/>
</dbReference>
<feature type="compositionally biased region" description="Polar residues" evidence="10">
    <location>
        <begin position="307"/>
        <end position="320"/>
    </location>
</feature>
<dbReference type="PANTHER" id="PTHR30612:SF0">
    <property type="entry name" value="CHLOROPLAST PROTEIN-TRANSPORTING ATPASE"/>
    <property type="match status" value="1"/>
</dbReference>
<dbReference type="Gene3D" id="3.90.1440.10">
    <property type="entry name" value="SecA, preprotein cross-linking domain"/>
    <property type="match status" value="1"/>
</dbReference>
<name>A0A9W6QX95_9PSEU</name>
<gene>
    <name evidence="12" type="ORF">Atai01_07870</name>
</gene>
<keyword evidence="9" id="KW-0175">Coiled coil</keyword>
<feature type="compositionally biased region" description="Pro residues" evidence="10">
    <location>
        <begin position="562"/>
        <end position="571"/>
    </location>
</feature>
<dbReference type="EMBL" id="BSTI01000002">
    <property type="protein sequence ID" value="GLY64168.1"/>
    <property type="molecule type" value="Genomic_DNA"/>
</dbReference>
<dbReference type="Pfam" id="PF01043">
    <property type="entry name" value="SecA_PP_bind"/>
    <property type="match status" value="1"/>
</dbReference>
<feature type="region of interest" description="Disordered" evidence="10">
    <location>
        <begin position="1856"/>
        <end position="1876"/>
    </location>
</feature>
<evidence type="ECO:0000256" key="6">
    <source>
        <dbReference type="ARBA" id="ARBA00022967"/>
    </source>
</evidence>
<dbReference type="Pfam" id="PF07517">
    <property type="entry name" value="SecA_DEAD"/>
    <property type="match status" value="1"/>
</dbReference>
<keyword evidence="2" id="KW-1003">Cell membrane</keyword>
<feature type="compositionally biased region" description="Low complexity" evidence="10">
    <location>
        <begin position="958"/>
        <end position="975"/>
    </location>
</feature>
<keyword evidence="13" id="KW-1185">Reference proteome</keyword>
<feature type="compositionally biased region" description="Polar residues" evidence="10">
    <location>
        <begin position="513"/>
        <end position="522"/>
    </location>
</feature>
<comment type="caution">
    <text evidence="12">The sequence shown here is derived from an EMBL/GenBank/DDBJ whole genome shotgun (WGS) entry which is preliminary data.</text>
</comment>
<feature type="region of interest" description="Disordered" evidence="10">
    <location>
        <begin position="307"/>
        <end position="614"/>
    </location>
</feature>
<dbReference type="InterPro" id="IPR027417">
    <property type="entry name" value="P-loop_NTPase"/>
</dbReference>
<dbReference type="Gene3D" id="3.20.20.140">
    <property type="entry name" value="Metal-dependent hydrolases"/>
    <property type="match status" value="1"/>
</dbReference>
<dbReference type="InterPro" id="IPR044722">
    <property type="entry name" value="SecA_SF2_C"/>
</dbReference>
<evidence type="ECO:0000256" key="1">
    <source>
        <dbReference type="ARBA" id="ARBA00022448"/>
    </source>
</evidence>
<keyword evidence="4" id="KW-0067">ATP-binding</keyword>
<feature type="compositionally biased region" description="Basic and acidic residues" evidence="10">
    <location>
        <begin position="815"/>
        <end position="832"/>
    </location>
</feature>
<feature type="region of interest" description="Disordered" evidence="10">
    <location>
        <begin position="709"/>
        <end position="1194"/>
    </location>
</feature>
<evidence type="ECO:0000256" key="10">
    <source>
        <dbReference type="SAM" id="MobiDB-lite"/>
    </source>
</evidence>
<dbReference type="SUPFAM" id="SSF51556">
    <property type="entry name" value="Metallo-dependent hydrolases"/>
    <property type="match status" value="1"/>
</dbReference>
<keyword evidence="5" id="KW-0653">Protein transport</keyword>
<feature type="domain" description="SecA family profile" evidence="11">
    <location>
        <begin position="1979"/>
        <end position="2584"/>
    </location>
</feature>
<dbReference type="SMART" id="SM00958">
    <property type="entry name" value="SecA_PP_bind"/>
    <property type="match status" value="1"/>
</dbReference>
<sequence>MSDPGDIPEPGDELFIRTKRIWGIDAVWPRDSEGDAKKLGDTWDLLGNALKKVVDDAMAQLNELRQAWQDLGGLAAHESIRNLLVGTDGSGGVQALADQCHKLAEFCRDYAKKISDIKGEIIADLAINVGLFALSFALAGPAGEAFFAARFGAMLAVKMAQFAKWVDELGALGRLAVQGGLSAAVGAATGGLGNLAGQEWSNLRGYGPIDWDHVGKAAVNGAIAGTIAHGVYQGAGKWIGQGTSRAVSNIPRISDTVAGQIGNTVGMAVTGAVTGAAMNHEDPVGGAIAGAGAGGLGALSVHGGATTASHITGKPPNTLSDLIKTHGGDNPPSGSNAHPTGGDPHAGSEPARPAGSGESAGAGSSAGSAESAGSAHAQTGAGSQHGGQQGGATAAQGGTQSEHPGSSAGNADSGAAGANPGHEAVTATGEQAGGAAPAMAQQAAPQASGNTGGTAHGGGSGNSTSAHTPMKPTGGEQPSTGDTSKASTQSQAPKPGAVESKPDSAAKTGEQPKATSEGTSRPATAEKAGTATPEPRTQEALKGRALAAGGKPVEAKGGPGPEDVPPTPPAGDSPSGPRVAHTPHSADGGRTDQPGLGAGRPATADGSAGPPEARQLYSTLTPRQTAVFDQVWHETADSGYPAHVRREFAFLRATEDLPITRGAEGPAAIRPGHSTPVRVSDLHNGGLGADAWANRAKALPGTADLEAARTAEAAGPKNDAASKTRENTPGSADHQGDSGRAGEPRAPRTDEAGQRGLSFVIREDGSVQPLIKEHGRDSAEAGRGHGEDGTTDGPASAETDSPRGRPDDNPPSIDDFAKEKHPAEYAKRHGGPDESDGGTGPGGGTPPPPPGGSGGAAAQGAARSSSVAVAERPATAGHGAAAGSPKPDQPHPSSTTIVNEVRQAERGDAGELAEPMTIDERVARQQIVETGETGKPDSVSMPPEQRPEPPARTPAPPEAGSASPPADGSAAPHAGDTSDNPALVNRDFVSEVSPATPNAASAVPHTTPAPETQHAPQAVPKAPLETKQTTKTADQPVPELPRAEPARIERLPQAITGQAGEHAARTEPPRVGDPVRTPVGDPAPLRVGDPTPTRVGDPPPTRVSDPAPVRVGDPAPTRLGEPTRTGHPAPTRVGPPSAISAVTAIPQLPGDFPWPDGDPRRGRPFTPLPQTKPEVPRPPTTPEVEYPQPTHEGPVVTPLRHDYAADPPTQRPVREWTETVPMRQDYPGQEPPAPPVPALDENPLFDLPDEVRRQLGDTELTDLWALVLITGVTATRILEWLTDKVIFDRARSVRDRTFITSHASLAEKLRFLTNELEEDRPAISDRLAELNGRQAPRARKSGGSLGPNGAGGIQPRYGRRTEWQFANNLVIKLLNLADDIDTLRALENFFRSPVQFPLSDEMRRRVAALLPSLPKQVRDAYRRHLPSSEMVSLLHDLAMQKNDEYLSTAYPETGFLAALGRASTEDRNKLGFPQATNFRDRTRLPQRKTVDGVAEFTFELPGSRTKTGVIIPVHRPDEAGRNEALRLAQQYLAKVKGEKPYVVFSREWQGPDEPDLTALASQLTGAAAVLYSNRSPHRPATTPRISLLHMSDELREEVNVLTTAGRLEEVTGLLATASHLATPGQPSTQVINTLTHLLDSPDQEVAATAAVALLALDDTTLQNLWLPGHFDAPQRTGNLLEFPVHSAASNSPEYRIVVTQLNNHDPQELLDEIQHYHNSIPPTDTNRRLLILTNKNETENPERLTELSWQLLATGFDAIPVLHTDGQPTFEVLAAKENLLTKLTTNAIGPLQPRSTQGLANWTLNKALAVYHEHQHDGAPDSNGRPSGGGHAVWEHEVFAEGANWHRGDDGWYTSADGGSFEHKPAADGQPCRAELPPGTKGMFDGSGNLKHVVLPDGISHERGFDGQWSPPRKEPGEVVVQKISHDESVIVRTDDGEKSVTFGTGNEKVFDKGTNSVTAYRMTKDAAGNRLPQPEIFVPNSEGIWSKHAPVDTAGFEAYMAAANKAHDTALRLNDIAARSGERVPVENKLTNIDNKQLEKLLKNSNPDDTRAATFELLRREKGVSLRWTQMDAALAFDHHKMVDMAAGEGKSWLFFFNAVTRAVEENIDAVYMMTTRDNLADRELPTYLDLLTEFGFDIHRMNSDDMPPPPSDGRPTIYLGTPQDLAFGVLKHGLLQGQTGPDAQLKIHVLMDEADEAFIHSNGLYLLSRGDMDQPAPQDVLDKVTFAGNTLRGYLKTGDLSEADFGRAPGQRGGGAALTDAGRNKLEGLLNHELTGEQVHRLNMAAYARWVYELGTHYEAHNGKIYIIDEVTGQVLADLQKSSVSRWNNGLAQAIEEHLGLTIRPDNDGSLSTTLHQVLSNPSIVSVVGASGTAKGHNFGAFGYLPDQVHDVHRYQEHRLVVHPDVINPDDASKLREIVQHIKETWADGTGRPQLIVAQNNVDIQKLSKMLNELGVEHNAVDAKWMLEHQERGNADEAYEQILKNAGKFGAVTLTNNVGGRGTDIKIAVAEDAAGGLHVIGDSHSKWLDADRQLMNRGGRDGGTGDVVFFGSPDDAVYAVDPDPSVQKVVVQYVNAAKAHDTHHTDATEHALHQAEQNMRDIVPHIQDAASEALRNRLEHMNQPNAPPADTTSEHTPDHPATDNNRPPDPPPSVGRLEEVTGLLATASHLATPDQPSTQVINTLTHLLDSPDQEVAATAAVALLALDDTTLQNLWLPGHFDAPQRTGNLLEFPVHSAASNSPEYRIVVTQLNNRDPQELLDEIQHYHNSIPPTDTNRRLLILTNKGDSGTRERLTELSWQLLATGFDAIPVLHTDEQPTFEILAAKENLLTKLTANAIGPLETRSTQGLANWTLNKALAIGDLLGTVAPGELADLVRDVAARLSPGTIGRTISDITAGMTDVTWQVLGERLAAEAAVHRMWGGNPLARREISALLARLHPAEAATALWRIADLLGKSTTEPSAGPTTPPGEGGVTPAELRLLSPDPGKGILLEAADAKRILDELAARGIDVSQVEQDLRDSLHDVGRVLDGDVTVDRAALEGHERNVGRLLAAVDAALALADLHPGLLADLGLPGLKITGLRLSGAAGLEILGQQAEGAEARIALDTGQLSQTVVDSLLDNGFHTVLVHHGAQVFTVEGQTQAEPSGPSTGTPQQPRENPEPGRGWRAALARLFTFDIIPGRYLLRGVDLARQLTDVATATLPQQQALQDMLGTYARAVGRIGNRDLYVKALLARWTELTGRDQYDAEVIEVLAAAYGMSSQAVRAIAADPSVRGRLPDARMLEQQDFTELVRSAATHYRQLLGTAERAIAMLEPADRQWRQARDEALSTMEKIAAEAVRNGLPEKIREKVLAWPEAKLRSVRTRPELPRRDEPAEPERPRNPGVLARFGIRGELLAAARAAEPAPAWRAAEREYQEALYELRRARGAAEELTGWAPHLLNVAEQQEVAEALNLPAEYVAAQRLLSAEAHEGPAVAGTTGVRQEVVERQNRLEQATEALRAAETAREQARREYREALTGVMRKASLAGLSNLAIAGLTGLDFDEVSAITGKPEILPESRRPLVDLNQTLVANLTALTDRALGRPAFPADIQSELAALDPNSPDYAQQLRELGVPERVARRLGKPKRFPFFHDIHMHPEGYDAGRYIDYRDLVKWLVAKGLPNIVVASPIPQRGRGLVAGSSGAFYYALTSAVRMSTVFGKKMLDMHGQFSDVRFFDARESMTEEEKSHWFPGISGSRLDIPGVGAYLMSKLILHGDVARYLAETTITKELVQPMLKRQASEVFNPVWVDFAGKLIAAAELVKADLAAGRLSRESFDTQARQDPALNRLFPADGSFSDLAGMEFYDVLTRNASRIHALLAAAGRYQEMRGLPETAPEMYNPNVVELLTAIAITGQVLILHNDMGLARLADNGLQKPGPPDERNLAPMVHLLQQERFAGARVVWAHLGVGHWTNLTVGHLEWLQWLLDTTNIRMDLSWNVLAQHVQNAENAAVKEEFIRFVIRNQDRLVFGTDSVNPQPGGHYLRHPNEMAPLLDEIEARPGGKQAVAKLMHGNFAALHAEAGEATARFAFNEISSGGWDGFLESFGSERQQRVRDWTNDRLAEGWVPDPDYQPYGPTFGLEEAKLTGDQPWLANPQLKSMKMWYDAADQRVAANHNPRRLYATAARLAAAELADDFRVFREELARLWHERGGVRPSANTDALARGGHTVDALLAGDRMRAALEAGEAARARLNMDPDRLATLPFSETERAGKLGELIDLVEQTEREQVETRENIAKLRKEWLNRNASAWAKLGAGAAAAIGAGAVFGVPAALAAGAFGIAGSSAFALRGVLNSAKVAYSQYNRARTEGLVERGRLDYQSAVSISRLINEYLAADVNPLGRFEKILAEVESKTAEETVQFLTGLQAIIYAPLAEGETQFQRAQDISEEVSRYLNMVGRSFGADPGAISMLHPHSGLLGRLVAGGIALSWLVNLAAHSDQAMHLPGFGAWVGGAYAVADGLFLIAALPNFVSGLSGLDNTLRPLYRWIQNAVAFPVLTVANGMLVVQDLVEGRWLEAGVMAALTGATAYISKLGFDIELKLGRQGARKGPLAAFTAASALGGLGVMGLSSMPLLDAAGAAIGFSGALLWAGNGVWQRVRNSRALDPAKEIMHALADRLPGAHLAVDLNAPKLIEAPNPDDPTDPDNPDDPGDPGGSPTAPVPPKPPRPAGPSSRPDPGPAPSHPGQAKTGFPAPHQGPAAPRSIDDLINPKPSTPDGQKPADATVSTGQQVRYAPAGMAIGNDPDTGDAHLRITNGNAPDPRQPYLVTLHSSISGHPVPGLAPSPEQAGEEQYRISPEEVAEAIRNSPHYTEGRPVQLESCGAIFWAQRLADALGAEVLAPAGIADVPPDGKVIVAGFPAGGGRWRFTPGGTRPSMVPAPGASGGLFAAEPAGGDVISMGGGRWRQYRDISALTRGMIPPSVEPTWHRHARGIVTAASGIVSGNVPGPPPGLARWVTLVETAYGMLYNARQLRAEGTYDPELLRWAQEHPEAMKYFGMPELSPLARTSEVNALPAIHAGVVTAAEQRWYIANQHPLLPKVNPNFHRPDAYAEGWQTNGPQAVVGYFHGTLGNEMRVEPVPPEEAWRVDGKAYVAEQLHGTWEAHDSYDSVIDDIYGEWWAPKSPSPLPPMAALHLTYLSPKTGEVVEKWGQVWWTEGGVVFLSPVPGTLMLLPENPLSISLLPITYREAGRINLPERATGPVAPPVVPDVPARPADPGQVAWALGELDAGRLAGLALPGLVIDGVDTDRPTVLHGTLADGTAVLIDVVKAGSTGVPTFDAFLGRITRDRATARPGTKLVYLFAEAPGTQLAEALVGIGADLVLARAGATDFAVVAARDSGPAPDLFSRRTTRSNQDIVESGDGLPRTRETVARTAEAAGIDLTGVGVHLVETRSEIEYLDEVAACAVTPPELAGRQIRLGPASFADVETLVAVLAHELTHVRQLRSGIIPTEQTRERLEAEAEANEIPALERFRNHDDNDVRGREDVRPAGPRRDPGDRPAAQWHAGRWVNPPAPGDGSTDPGPRPGVHQSEPAGNRPPDHPDRPEGREAGDPGLDADRGAPGAVLNLPPTVLRPPMRQAPRPPGPAENRGRSSTPWEGNSRFPRATPWQNNTPKPDVPAGPDWNDPLGHVREGTRVDRAYVEEALMLGYGRRALVWRTDRDPLFRHDDRPPEVIFNAKQGFTGQGTRIGLAQHLSDVRGGLVATTRDLQHAITRAMRELGEGKSEGTPKVVSYVYEIYAPGGVDVTRMGLGDPIEAEVAFVHSVDVRYIRNCLVIDENGVVTAHIWNPHFSGDEG</sequence>
<feature type="compositionally biased region" description="Gly residues" evidence="10">
    <location>
        <begin position="450"/>
        <end position="461"/>
    </location>
</feature>
<dbReference type="SUPFAM" id="SSF81767">
    <property type="entry name" value="Pre-protein crosslinking domain of SecA"/>
    <property type="match status" value="1"/>
</dbReference>
<dbReference type="GO" id="GO:0006605">
    <property type="term" value="P:protein targeting"/>
    <property type="evidence" value="ECO:0007669"/>
    <property type="project" value="InterPro"/>
</dbReference>
<dbReference type="SUPFAM" id="SSF52540">
    <property type="entry name" value="P-loop containing nucleoside triphosphate hydrolases"/>
    <property type="match status" value="2"/>
</dbReference>
<keyword evidence="7" id="KW-0811">Translocation</keyword>
<feature type="compositionally biased region" description="Gly residues" evidence="10">
    <location>
        <begin position="1343"/>
        <end position="1352"/>
    </location>
</feature>
<dbReference type="InterPro" id="IPR036670">
    <property type="entry name" value="SecA_X-link_sf"/>
</dbReference>
<keyword evidence="1" id="KW-0813">Transport</keyword>
<dbReference type="PROSITE" id="PS51196">
    <property type="entry name" value="SECA_MOTOR_DEAD"/>
    <property type="match status" value="1"/>
</dbReference>
<feature type="region of interest" description="Disordered" evidence="10">
    <location>
        <begin position="3141"/>
        <end position="3166"/>
    </location>
</feature>
<feature type="compositionally biased region" description="Pro residues" evidence="10">
    <location>
        <begin position="948"/>
        <end position="957"/>
    </location>
</feature>
<evidence type="ECO:0000256" key="4">
    <source>
        <dbReference type="ARBA" id="ARBA00022840"/>
    </source>
</evidence>
<dbReference type="GO" id="GO:0016020">
    <property type="term" value="C:membrane"/>
    <property type="evidence" value="ECO:0007669"/>
    <property type="project" value="InterPro"/>
</dbReference>
<dbReference type="InterPro" id="IPR032466">
    <property type="entry name" value="Metal_Hydrolase"/>
</dbReference>
<evidence type="ECO:0000256" key="9">
    <source>
        <dbReference type="SAM" id="Coils"/>
    </source>
</evidence>
<organism evidence="12 13">
    <name type="scientific">Amycolatopsis taiwanensis</name>
    <dbReference type="NCBI Taxonomy" id="342230"/>
    <lineage>
        <taxon>Bacteria</taxon>
        <taxon>Bacillati</taxon>
        <taxon>Actinomycetota</taxon>
        <taxon>Actinomycetes</taxon>
        <taxon>Pseudonocardiales</taxon>
        <taxon>Pseudonocardiaceae</taxon>
        <taxon>Amycolatopsis</taxon>
    </lineage>
</organism>
<accession>A0A9W6QX95</accession>
<feature type="coiled-coil region" evidence="9">
    <location>
        <begin position="3487"/>
        <end position="3521"/>
    </location>
</feature>
<protein>
    <recommendedName>
        <fullName evidence="11">SecA family profile domain-containing protein</fullName>
    </recommendedName>
</protein>
<feature type="compositionally biased region" description="Basic and acidic residues" evidence="10">
    <location>
        <begin position="761"/>
        <end position="788"/>
    </location>
</feature>
<evidence type="ECO:0000256" key="8">
    <source>
        <dbReference type="ARBA" id="ARBA00023136"/>
    </source>
</evidence>
<feature type="region of interest" description="Disordered" evidence="10">
    <location>
        <begin position="4671"/>
        <end position="4831"/>
    </location>
</feature>
<keyword evidence="8" id="KW-0472">Membrane</keyword>
<dbReference type="Proteomes" id="UP001165136">
    <property type="component" value="Unassembled WGS sequence"/>
</dbReference>
<feature type="compositionally biased region" description="Pro residues" evidence="10">
    <location>
        <begin position="4698"/>
        <end position="4721"/>
    </location>
</feature>
<dbReference type="GO" id="GO:0017038">
    <property type="term" value="P:protein import"/>
    <property type="evidence" value="ECO:0007669"/>
    <property type="project" value="InterPro"/>
</dbReference>
<feature type="compositionally biased region" description="Low complexity" evidence="10">
    <location>
        <begin position="433"/>
        <end position="449"/>
    </location>
</feature>
<evidence type="ECO:0000256" key="7">
    <source>
        <dbReference type="ARBA" id="ARBA00023010"/>
    </source>
</evidence>
<dbReference type="Gene3D" id="3.40.50.300">
    <property type="entry name" value="P-loop containing nucleotide triphosphate hydrolases"/>
    <property type="match status" value="2"/>
</dbReference>
<feature type="compositionally biased region" description="Polar residues" evidence="10">
    <location>
        <begin position="476"/>
        <end position="492"/>
    </location>
</feature>
<evidence type="ECO:0000256" key="5">
    <source>
        <dbReference type="ARBA" id="ARBA00022927"/>
    </source>
</evidence>
<dbReference type="PANTHER" id="PTHR30612">
    <property type="entry name" value="SECA INNER MEMBRANE COMPONENT OF SEC PROTEIN SECRETION SYSTEM"/>
    <property type="match status" value="1"/>
</dbReference>
<feature type="compositionally biased region" description="Basic and acidic residues" evidence="10">
    <location>
        <begin position="5508"/>
        <end position="5537"/>
    </location>
</feature>
<feature type="region of interest" description="Disordered" evidence="10">
    <location>
        <begin position="662"/>
        <end position="682"/>
    </location>
</feature>
<feature type="compositionally biased region" description="Basic and acidic residues" evidence="10">
    <location>
        <begin position="734"/>
        <end position="753"/>
    </location>
</feature>
<dbReference type="SUPFAM" id="SSF56399">
    <property type="entry name" value="ADP-ribosylation"/>
    <property type="match status" value="1"/>
</dbReference>
<feature type="compositionally biased region" description="Low complexity" evidence="10">
    <location>
        <begin position="354"/>
        <end position="382"/>
    </location>
</feature>
<dbReference type="Gene3D" id="3.90.210.10">
    <property type="entry name" value="Heat-Labile Enterotoxin, subunit A"/>
    <property type="match status" value="1"/>
</dbReference>
<dbReference type="InterPro" id="IPR054695">
    <property type="entry name" value="Pierisin-like_dom"/>
</dbReference>
<keyword evidence="3" id="KW-0547">Nucleotide-binding</keyword>
<dbReference type="GO" id="GO:0006886">
    <property type="term" value="P:intracellular protein transport"/>
    <property type="evidence" value="ECO:0007669"/>
    <property type="project" value="InterPro"/>
</dbReference>
<feature type="region of interest" description="Disordered" evidence="10">
    <location>
        <begin position="5494"/>
        <end position="5666"/>
    </location>
</feature>
<reference evidence="12" key="1">
    <citation type="submission" date="2023-03" db="EMBL/GenBank/DDBJ databases">
        <title>Amycolatopsis taiwanensis NBRC 103393.</title>
        <authorList>
            <person name="Ichikawa N."/>
            <person name="Sato H."/>
            <person name="Tonouchi N."/>
        </authorList>
    </citation>
    <scope>NUCLEOTIDE SEQUENCE</scope>
    <source>
        <strain evidence="12">NBRC 103393</strain>
    </source>
</reference>
<dbReference type="InterPro" id="IPR000185">
    <property type="entry name" value="SecA"/>
</dbReference>
<feature type="region of interest" description="Disordered" evidence="10">
    <location>
        <begin position="1330"/>
        <end position="1352"/>
    </location>
</feature>
<proteinExistence type="predicted"/>
<keyword evidence="6" id="KW-1278">Translocase</keyword>
<feature type="compositionally biased region" description="Basic and acidic residues" evidence="10">
    <location>
        <begin position="3367"/>
        <end position="3383"/>
    </location>
</feature>
<evidence type="ECO:0000259" key="11">
    <source>
        <dbReference type="PROSITE" id="PS51196"/>
    </source>
</evidence>
<feature type="compositionally biased region" description="Polar residues" evidence="10">
    <location>
        <begin position="3141"/>
        <end position="3159"/>
    </location>
</feature>
<dbReference type="GO" id="GO:0005524">
    <property type="term" value="F:ATP binding"/>
    <property type="evidence" value="ECO:0007669"/>
    <property type="project" value="UniProtKB-KW"/>
</dbReference>
<dbReference type="Pfam" id="PF25547">
    <property type="entry name" value="WXG100_2"/>
    <property type="match status" value="1"/>
</dbReference>
<evidence type="ECO:0000256" key="3">
    <source>
        <dbReference type="ARBA" id="ARBA00022741"/>
    </source>
</evidence>
<feature type="region of interest" description="Disordered" evidence="10">
    <location>
        <begin position="3367"/>
        <end position="3386"/>
    </location>
</feature>
<dbReference type="InterPro" id="IPR011130">
    <property type="entry name" value="SecA_preprotein_X-link_dom"/>
</dbReference>
<feature type="compositionally biased region" description="Acidic residues" evidence="10">
    <location>
        <begin position="4679"/>
        <end position="4690"/>
    </location>
</feature>
<dbReference type="Pfam" id="PF22596">
    <property type="entry name" value="Scabin-like"/>
    <property type="match status" value="1"/>
</dbReference>
<feature type="compositionally biased region" description="Basic and acidic residues" evidence="10">
    <location>
        <begin position="2634"/>
        <end position="2643"/>
    </location>
</feature>
<evidence type="ECO:0000313" key="12">
    <source>
        <dbReference type="EMBL" id="GLY64168.1"/>
    </source>
</evidence>
<dbReference type="InterPro" id="IPR011115">
    <property type="entry name" value="SecA_DEAD"/>
</dbReference>
<dbReference type="Pfam" id="PF21090">
    <property type="entry name" value="P-loop_SecA"/>
    <property type="match status" value="1"/>
</dbReference>
<dbReference type="RefSeq" id="WP_285485899.1">
    <property type="nucleotide sequence ID" value="NZ_BSTI01000002.1"/>
</dbReference>
<feature type="compositionally biased region" description="Basic and acidic residues" evidence="10">
    <location>
        <begin position="1041"/>
        <end position="1050"/>
    </location>
</feature>
<evidence type="ECO:0000256" key="2">
    <source>
        <dbReference type="ARBA" id="ARBA00022475"/>
    </source>
</evidence>
<feature type="region of interest" description="Disordered" evidence="10">
    <location>
        <begin position="1223"/>
        <end position="1242"/>
    </location>
</feature>
<feature type="region of interest" description="Disordered" evidence="10">
    <location>
        <begin position="2623"/>
        <end position="2658"/>
    </location>
</feature>
<feature type="compositionally biased region" description="Low complexity" evidence="10">
    <location>
        <begin position="391"/>
        <end position="421"/>
    </location>
</feature>
<feature type="compositionally biased region" description="Low complexity" evidence="10">
    <location>
        <begin position="858"/>
        <end position="874"/>
    </location>
</feature>
<evidence type="ECO:0000313" key="13">
    <source>
        <dbReference type="Proteomes" id="UP001165136"/>
    </source>
</evidence>
<dbReference type="InterPro" id="IPR057746">
    <property type="entry name" value="CpnT-like_N"/>
</dbReference>